<comment type="caution">
    <text evidence="1">The sequence shown here is derived from an EMBL/GenBank/DDBJ whole genome shotgun (WGS) entry which is preliminary data.</text>
</comment>
<sequence length="45" mass="5357">MTEEKLKVEKISKAKRIKIREKVREELAGQSTTWQPKIEPYRRGS</sequence>
<keyword evidence="2" id="KW-1185">Reference proteome</keyword>
<organism evidence="1 2">
    <name type="scientific">Shewanella sairae</name>
    <dbReference type="NCBI Taxonomy" id="190310"/>
    <lineage>
        <taxon>Bacteria</taxon>
        <taxon>Pseudomonadati</taxon>
        <taxon>Pseudomonadota</taxon>
        <taxon>Gammaproteobacteria</taxon>
        <taxon>Alteromonadales</taxon>
        <taxon>Shewanellaceae</taxon>
        <taxon>Shewanella</taxon>
    </lineage>
</organism>
<gene>
    <name evidence="1" type="ORF">TUM4438_43950</name>
</gene>
<proteinExistence type="predicted"/>
<dbReference type="Proteomes" id="UP000887104">
    <property type="component" value="Unassembled WGS sequence"/>
</dbReference>
<dbReference type="RefSeq" id="WP_220783356.1">
    <property type="nucleotide sequence ID" value="NZ_BPEY01000154.1"/>
</dbReference>
<protein>
    <submittedName>
        <fullName evidence="1">Uncharacterized protein</fullName>
    </submittedName>
</protein>
<accession>A0ABQ4PRC0</accession>
<evidence type="ECO:0000313" key="1">
    <source>
        <dbReference type="EMBL" id="GIU52112.1"/>
    </source>
</evidence>
<reference evidence="1" key="1">
    <citation type="submission" date="2021-05" db="EMBL/GenBank/DDBJ databases">
        <title>Molecular characterization for Shewanella algae harboring chromosomal blaOXA-55-like strains isolated from clinical and environment sample.</title>
        <authorList>
            <person name="Ohama Y."/>
            <person name="Aoki K."/>
            <person name="Harada S."/>
            <person name="Moriya K."/>
            <person name="Ishii Y."/>
            <person name="Tateda K."/>
        </authorList>
    </citation>
    <scope>NUCLEOTIDE SEQUENCE</scope>
    <source>
        <strain evidence="1">JCM 11563</strain>
    </source>
</reference>
<dbReference type="EMBL" id="BPEY01000154">
    <property type="protein sequence ID" value="GIU52112.1"/>
    <property type="molecule type" value="Genomic_DNA"/>
</dbReference>
<evidence type="ECO:0000313" key="2">
    <source>
        <dbReference type="Proteomes" id="UP000887104"/>
    </source>
</evidence>
<name>A0ABQ4PRC0_9GAMM</name>